<accession>A0A382CI86</accession>
<reference evidence="2" key="1">
    <citation type="submission" date="2018-05" db="EMBL/GenBank/DDBJ databases">
        <authorList>
            <person name="Lanie J.A."/>
            <person name="Ng W.-L."/>
            <person name="Kazmierczak K.M."/>
            <person name="Andrzejewski T.M."/>
            <person name="Davidsen T.M."/>
            <person name="Wayne K.J."/>
            <person name="Tettelin H."/>
            <person name="Glass J.I."/>
            <person name="Rusch D."/>
            <person name="Podicherti R."/>
            <person name="Tsui H.-C.T."/>
            <person name="Winkler M.E."/>
        </authorList>
    </citation>
    <scope>NUCLEOTIDE SEQUENCE</scope>
</reference>
<name>A0A382CI86_9ZZZZ</name>
<organism evidence="2">
    <name type="scientific">marine metagenome</name>
    <dbReference type="NCBI Taxonomy" id="408172"/>
    <lineage>
        <taxon>unclassified sequences</taxon>
        <taxon>metagenomes</taxon>
        <taxon>ecological metagenomes</taxon>
    </lineage>
</organism>
<feature type="compositionally biased region" description="Basic and acidic residues" evidence="1">
    <location>
        <begin position="1"/>
        <end position="10"/>
    </location>
</feature>
<evidence type="ECO:0000313" key="2">
    <source>
        <dbReference type="EMBL" id="SVB25554.1"/>
    </source>
</evidence>
<feature type="region of interest" description="Disordered" evidence="1">
    <location>
        <begin position="1"/>
        <end position="26"/>
    </location>
</feature>
<protein>
    <submittedName>
        <fullName evidence="2">Uncharacterized protein</fullName>
    </submittedName>
</protein>
<proteinExistence type="predicted"/>
<dbReference type="EMBL" id="UINC01034544">
    <property type="protein sequence ID" value="SVB25554.1"/>
    <property type="molecule type" value="Genomic_DNA"/>
</dbReference>
<feature type="non-terminal residue" evidence="2">
    <location>
        <position position="1"/>
    </location>
</feature>
<dbReference type="AlphaFoldDB" id="A0A382CI86"/>
<feature type="non-terminal residue" evidence="2">
    <location>
        <position position="118"/>
    </location>
</feature>
<sequence length="118" mass="13473">VSTQRERQFNRDQYGNRFSKPCARPKTPLSRRLNRFLIKTEVPIERTNDLRITNGAIRQHHSLDPNDTLNLRAHRFSRVPGTDLTKGLRRQNAIAGSIDTTSSAATLSWPKTVTLPRP</sequence>
<gene>
    <name evidence="2" type="ORF">METZ01_LOCUS178408</name>
</gene>
<evidence type="ECO:0000256" key="1">
    <source>
        <dbReference type="SAM" id="MobiDB-lite"/>
    </source>
</evidence>